<evidence type="ECO:0000259" key="21">
    <source>
        <dbReference type="PROSITE" id="PS50160"/>
    </source>
</evidence>
<organism evidence="22 23">
    <name type="scientific">Variovorax ginsengisoli</name>
    <dbReference type="NCBI Taxonomy" id="363844"/>
    <lineage>
        <taxon>Bacteria</taxon>
        <taxon>Pseudomonadati</taxon>
        <taxon>Pseudomonadota</taxon>
        <taxon>Betaproteobacteria</taxon>
        <taxon>Burkholderiales</taxon>
        <taxon>Comamonadaceae</taxon>
        <taxon>Variovorax</taxon>
    </lineage>
</organism>
<dbReference type="InterPro" id="IPR012340">
    <property type="entry name" value="NA-bd_OB-fold"/>
</dbReference>
<dbReference type="Gene3D" id="3.90.920.10">
    <property type="entry name" value="DNA primase, PRIM domain"/>
    <property type="match status" value="2"/>
</dbReference>
<evidence type="ECO:0000256" key="11">
    <source>
        <dbReference type="ARBA" id="ARBA00022839"/>
    </source>
</evidence>
<evidence type="ECO:0000256" key="18">
    <source>
        <dbReference type="ARBA" id="ARBA00023268"/>
    </source>
</evidence>
<keyword evidence="15" id="KW-0233">DNA recombination</keyword>
<evidence type="ECO:0000256" key="9">
    <source>
        <dbReference type="ARBA" id="ARBA00022763"/>
    </source>
</evidence>
<keyword evidence="16" id="KW-0234">DNA repair</keyword>
<dbReference type="Pfam" id="PF21686">
    <property type="entry name" value="LigD_Prim-Pol"/>
    <property type="match status" value="1"/>
</dbReference>
<comment type="caution">
    <text evidence="22">The sequence shown here is derived from an EMBL/GenBank/DDBJ whole genome shotgun (WGS) entry which is preliminary data.</text>
</comment>
<evidence type="ECO:0000256" key="3">
    <source>
        <dbReference type="ARBA" id="ARBA00022598"/>
    </source>
</evidence>
<keyword evidence="18" id="KW-0511">Multifunctional enzyme</keyword>
<evidence type="ECO:0000256" key="13">
    <source>
        <dbReference type="ARBA" id="ARBA00022932"/>
    </source>
</evidence>
<keyword evidence="4" id="KW-0808">Transferase</keyword>
<evidence type="ECO:0000256" key="8">
    <source>
        <dbReference type="ARBA" id="ARBA00022741"/>
    </source>
</evidence>
<proteinExistence type="predicted"/>
<evidence type="ECO:0000256" key="16">
    <source>
        <dbReference type="ARBA" id="ARBA00023204"/>
    </source>
</evidence>
<dbReference type="Pfam" id="PF01068">
    <property type="entry name" value="DNA_ligase_A_M"/>
    <property type="match status" value="1"/>
</dbReference>
<evidence type="ECO:0000313" key="22">
    <source>
        <dbReference type="EMBL" id="MDO1537769.1"/>
    </source>
</evidence>
<evidence type="ECO:0000256" key="4">
    <source>
        <dbReference type="ARBA" id="ARBA00022679"/>
    </source>
</evidence>
<dbReference type="PANTHER" id="PTHR42705:SF2">
    <property type="entry name" value="BIFUNCTIONAL NON-HOMOLOGOUS END JOINING PROTEIN LIGD"/>
    <property type="match status" value="1"/>
</dbReference>
<accession>A0ABT8SHA4</accession>
<dbReference type="PROSITE" id="PS50160">
    <property type="entry name" value="DNA_LIGASE_A3"/>
    <property type="match status" value="1"/>
</dbReference>
<dbReference type="Gene3D" id="3.30.1490.70">
    <property type="match status" value="1"/>
</dbReference>
<evidence type="ECO:0000256" key="14">
    <source>
        <dbReference type="ARBA" id="ARBA00023125"/>
    </source>
</evidence>
<evidence type="ECO:0000256" key="5">
    <source>
        <dbReference type="ARBA" id="ARBA00022695"/>
    </source>
</evidence>
<dbReference type="PANTHER" id="PTHR42705">
    <property type="entry name" value="BIFUNCTIONAL NON-HOMOLOGOUS END JOINING PROTEIN LIGD"/>
    <property type="match status" value="1"/>
</dbReference>
<dbReference type="CDD" id="cd07971">
    <property type="entry name" value="OBF_DNA_ligase_LigD"/>
    <property type="match status" value="1"/>
</dbReference>
<keyword evidence="11" id="KW-0269">Exonuclease</keyword>
<evidence type="ECO:0000256" key="10">
    <source>
        <dbReference type="ARBA" id="ARBA00022801"/>
    </source>
</evidence>
<evidence type="ECO:0000256" key="7">
    <source>
        <dbReference type="ARBA" id="ARBA00022723"/>
    </source>
</evidence>
<dbReference type="InterPro" id="IPR012309">
    <property type="entry name" value="DNA_ligase_ATP-dep_C"/>
</dbReference>
<dbReference type="Pfam" id="PF13298">
    <property type="entry name" value="LigD_N"/>
    <property type="match status" value="1"/>
</dbReference>
<dbReference type="SUPFAM" id="SSF56091">
    <property type="entry name" value="DNA ligase/mRNA capping enzyme, catalytic domain"/>
    <property type="match status" value="1"/>
</dbReference>
<dbReference type="InterPro" id="IPR052171">
    <property type="entry name" value="NHEJ_LigD"/>
</dbReference>
<evidence type="ECO:0000256" key="20">
    <source>
        <dbReference type="ARBA" id="ARBA00034003"/>
    </source>
</evidence>
<dbReference type="InterPro" id="IPR014144">
    <property type="entry name" value="LigD_PE_domain"/>
</dbReference>
<dbReference type="NCBIfam" id="TIGR02779">
    <property type="entry name" value="NHEJ_ligase_lig"/>
    <property type="match status" value="1"/>
</dbReference>
<dbReference type="Gene3D" id="3.30.470.30">
    <property type="entry name" value="DNA ligase/mRNA capping enzyme"/>
    <property type="match status" value="1"/>
</dbReference>
<keyword evidence="23" id="KW-1185">Reference proteome</keyword>
<dbReference type="EMBL" id="JAUKVY010000048">
    <property type="protein sequence ID" value="MDO1537769.1"/>
    <property type="molecule type" value="Genomic_DNA"/>
</dbReference>
<evidence type="ECO:0000256" key="12">
    <source>
        <dbReference type="ARBA" id="ARBA00022840"/>
    </source>
</evidence>
<evidence type="ECO:0000256" key="17">
    <source>
        <dbReference type="ARBA" id="ARBA00023211"/>
    </source>
</evidence>
<keyword evidence="17" id="KW-0464">Manganese</keyword>
<gene>
    <name evidence="22" type="primary">ligD</name>
    <name evidence="22" type="ORF">Q2T77_36600</name>
</gene>
<keyword evidence="7" id="KW-0479">Metal-binding</keyword>
<feature type="domain" description="ATP-dependent DNA ligase family profile" evidence="21">
    <location>
        <begin position="306"/>
        <end position="397"/>
    </location>
</feature>
<dbReference type="RefSeq" id="WP_301816204.1">
    <property type="nucleotide sequence ID" value="NZ_JAUJZH010000048.1"/>
</dbReference>
<dbReference type="InterPro" id="IPR012310">
    <property type="entry name" value="DNA_ligase_ATP-dep_cent"/>
</dbReference>
<dbReference type="GO" id="GO:0003910">
    <property type="term" value="F:DNA ligase (ATP) activity"/>
    <property type="evidence" value="ECO:0007669"/>
    <property type="project" value="UniProtKB-EC"/>
</dbReference>
<dbReference type="InterPro" id="IPR014145">
    <property type="entry name" value="LigD_pol_dom"/>
</dbReference>
<keyword evidence="8" id="KW-0547">Nucleotide-binding</keyword>
<dbReference type="InterPro" id="IPR014143">
    <property type="entry name" value="NHEJ_ligase_prk"/>
</dbReference>
<dbReference type="NCBIfam" id="TIGR02776">
    <property type="entry name" value="NHEJ_ligase_prk"/>
    <property type="match status" value="1"/>
</dbReference>
<name>A0ABT8SHA4_9BURK</name>
<keyword evidence="10" id="KW-0378">Hydrolase</keyword>
<dbReference type="CDD" id="cd07906">
    <property type="entry name" value="Adenylation_DNA_ligase_LigD_LigC"/>
    <property type="match status" value="1"/>
</dbReference>
<evidence type="ECO:0000256" key="1">
    <source>
        <dbReference type="ARBA" id="ARBA00001936"/>
    </source>
</evidence>
<dbReference type="Pfam" id="PF04679">
    <property type="entry name" value="DNA_ligase_A_C"/>
    <property type="match status" value="1"/>
</dbReference>
<keyword evidence="13" id="KW-0239">DNA-directed DNA polymerase</keyword>
<keyword evidence="6" id="KW-0540">Nuclease</keyword>
<comment type="catalytic activity">
    <reaction evidence="20">
        <text>ATP + (deoxyribonucleotide)n-3'-hydroxyl + 5'-phospho-(deoxyribonucleotide)m = (deoxyribonucleotide)n+m + AMP + diphosphate.</text>
        <dbReference type="EC" id="6.5.1.1"/>
    </reaction>
</comment>
<sequence>MANLRSLKPYKAKRNFTVTPEPAEGGDANPAGLQFVIQKHWASRLHYDFRLELDGVMLSWAVPKGPSFDTAHKRMAVQTEDHPISYNQFEGTIPPKQYGAGKVVIWDKGIWVPVGDPRKSLEKGDLKFDLHGHKLRGRWVLVKIKSREEKQNAWLLIKERDEFVRPASEFSVVDEMPDSVAGLPMPAGAAAPAESAESTGSLAGAKRSALPAKIAPELATLVDGPPSTGDDWVLEIKFDGYRMLARVDDSGVRLFTRNGHDWTKKLPHLARDLAAMKLPPCWLDGEIVILNGQALPDFGALQNAFDNARTKDITFHLFDLMHLDGLDLRQVPLVERRAQLQRLLEGAPDSIRFSEAFAGAPRDVVASACQLGLEGIIGKRKDSPCTSSRSPDWIKLKCRQRQEFVVAGWTHVRGTKSGIGALLLAAHDAAGNLVYAGSVGSGVSGKVVPTLQEKLAPLAAKTSPLHGATDASARGAQWVRPELVVEVSFQEWTKSGHVRHPVFHGIRTDKPAKAVVREVPLHLRPAAGGEVQRTLPAKLRVSNPERVIDSSTGVTKIELVRFYGLVGPLILEHLKNRPVSLVRAPEGVSGELFFQKHLDKGEIVGVRQLDPALNPGHAQLLEVATAQGLLSAAQQIQQAAEIVRVFLEQLELASFVKTSGGKGLHVVVPLKRLYDWDTVKDFSQAIVVHLARTLPQLFVAKSGPKNRVGRIFIDYLRNGFGATTASAWSARARPGLGVSVPIAWDELAKVTSGAHWNVRNIHTRLDKGNDPWIAYGDSARPLGRAMGILQG</sequence>
<evidence type="ECO:0000256" key="2">
    <source>
        <dbReference type="ARBA" id="ARBA00012727"/>
    </source>
</evidence>
<evidence type="ECO:0000313" key="23">
    <source>
        <dbReference type="Proteomes" id="UP001169027"/>
    </source>
</evidence>
<keyword evidence="3 22" id="KW-0436">Ligase</keyword>
<dbReference type="InterPro" id="IPR014146">
    <property type="entry name" value="LigD_ligase_dom"/>
</dbReference>
<keyword evidence="9" id="KW-0227">DNA damage</keyword>
<dbReference type="EC" id="6.5.1.1" evidence="2"/>
<keyword evidence="5" id="KW-0548">Nucleotidyltransferase</keyword>
<dbReference type="NCBIfam" id="TIGR02777">
    <property type="entry name" value="LigD_PE_dom"/>
    <property type="match status" value="1"/>
</dbReference>
<evidence type="ECO:0000256" key="6">
    <source>
        <dbReference type="ARBA" id="ARBA00022722"/>
    </source>
</evidence>
<protein>
    <recommendedName>
        <fullName evidence="2">DNA ligase (ATP)</fullName>
        <ecNumber evidence="2">6.5.1.1</ecNumber>
    </recommendedName>
    <alternativeName>
        <fullName evidence="19">NHEJ DNA polymerase</fullName>
    </alternativeName>
</protein>
<keyword evidence="12" id="KW-0067">ATP-binding</keyword>
<dbReference type="Gene3D" id="2.40.50.140">
    <property type="entry name" value="Nucleic acid-binding proteins"/>
    <property type="match status" value="1"/>
</dbReference>
<dbReference type="Proteomes" id="UP001169027">
    <property type="component" value="Unassembled WGS sequence"/>
</dbReference>
<comment type="cofactor">
    <cofactor evidence="1">
        <name>Mn(2+)</name>
        <dbReference type="ChEBI" id="CHEBI:29035"/>
    </cofactor>
</comment>
<dbReference type="SUPFAM" id="SSF50249">
    <property type="entry name" value="Nucleic acid-binding proteins"/>
    <property type="match status" value="1"/>
</dbReference>
<keyword evidence="14" id="KW-0238">DNA-binding</keyword>
<evidence type="ECO:0000256" key="15">
    <source>
        <dbReference type="ARBA" id="ARBA00023172"/>
    </source>
</evidence>
<reference evidence="22" key="1">
    <citation type="submission" date="2023-06" db="EMBL/GenBank/DDBJ databases">
        <authorList>
            <person name="Jiang Y."/>
            <person name="Liu Q."/>
        </authorList>
    </citation>
    <scope>NUCLEOTIDE SEQUENCE</scope>
    <source>
        <strain evidence="22">CGMCC 1.12090</strain>
    </source>
</reference>
<evidence type="ECO:0000256" key="19">
    <source>
        <dbReference type="ARBA" id="ARBA00029943"/>
    </source>
</evidence>